<reference evidence="2 3" key="2">
    <citation type="submission" date="2016-08" db="EMBL/GenBank/DDBJ databases">
        <title>Orenia metallireducens sp. nov. strain Z6, a Novel Metal-reducing Firmicute from the Deep Subsurface.</title>
        <authorList>
            <person name="Maxim B.I."/>
            <person name="Kenneth K."/>
            <person name="Flynn T.M."/>
            <person name="Oloughlin E.J."/>
            <person name="Locke R.A."/>
            <person name="Weber J.R."/>
            <person name="Egan S.M."/>
            <person name="Mackie R.I."/>
            <person name="Cann I.K."/>
        </authorList>
    </citation>
    <scope>NUCLEOTIDE SEQUENCE [LARGE SCALE GENOMIC DNA]</scope>
    <source>
        <strain evidence="2 3">Z6</strain>
    </source>
</reference>
<evidence type="ECO:0000256" key="1">
    <source>
        <dbReference type="SAM" id="SignalP"/>
    </source>
</evidence>
<dbReference type="EMBL" id="LWDV01000006">
    <property type="protein sequence ID" value="OCL28049.1"/>
    <property type="molecule type" value="Genomic_DNA"/>
</dbReference>
<dbReference type="PROSITE" id="PS51257">
    <property type="entry name" value="PROKAR_LIPOPROTEIN"/>
    <property type="match status" value="1"/>
</dbReference>
<feature type="chain" id="PRO_5008642979" description="PKD domain-containing protein" evidence="1">
    <location>
        <begin position="22"/>
        <end position="483"/>
    </location>
</feature>
<evidence type="ECO:0008006" key="4">
    <source>
        <dbReference type="Google" id="ProtNLM"/>
    </source>
</evidence>
<reference evidence="3" key="1">
    <citation type="submission" date="2016-07" db="EMBL/GenBank/DDBJ databases">
        <authorList>
            <person name="Florea S."/>
            <person name="Webb J.S."/>
            <person name="Jaromczyk J."/>
            <person name="Schardl C.L."/>
        </authorList>
    </citation>
    <scope>NUCLEOTIDE SEQUENCE [LARGE SCALE GENOMIC DNA]</scope>
    <source>
        <strain evidence="3">Z6</strain>
    </source>
</reference>
<name>A0A1C0ACE6_9FIRM</name>
<dbReference type="Gene3D" id="2.80.10.50">
    <property type="match status" value="1"/>
</dbReference>
<feature type="signal peptide" evidence="1">
    <location>
        <begin position="1"/>
        <end position="21"/>
    </location>
</feature>
<protein>
    <recommendedName>
        <fullName evidence="4">PKD domain-containing protein</fullName>
    </recommendedName>
</protein>
<comment type="caution">
    <text evidence="2">The sequence shown here is derived from an EMBL/GenBank/DDBJ whole genome shotgun (WGS) entry which is preliminary data.</text>
</comment>
<gene>
    <name evidence="2" type="ORF">U472_02290</name>
</gene>
<dbReference type="OrthoDB" id="9811934at2"/>
<sequence length="483" mass="53237">MLIKKKEIILLSLMLLVAVMAGCSGDEVLTQGDDDYQIPLEVIAGISSAQYDANFEASGGSEYYWEVDGGIAYGSFNDVTLSKPEFTATNTALQEGQVRIRVTIDQEVKPWLIVDVVDNNNETEFYEGAFHVVVPTQDNNKEGYLAAGFSGGIGLSDPKVPYAVKTEETGLTVWDTKRNELFGSMDGRFYGINDIVYPMGGDKYFLIGYRAENNSKYQAYSVKLNNKGEKEDEWSYGDPVKDVYLRDGIGIKEDSTRVNYIVAVGNSGTKSEADPYIIKINVTNNDDINDSDVETFSPQISQLNYDYYNLQSIIETINGYLVAGYVGTDSENTEGIIIELDKNFAVKNYSKYTDIKKLYKIAENGNGNFVVVGSNAYVAEVDSSLTAIQLNFNLNYTADFRDVLIDGDSYILVGQDVENNGGIAVKITNGTLDESFNVRKGSYLYSIAKATDGNYLLAGYSNNQKAYIVKINSSGDVVPRVAQ</sequence>
<evidence type="ECO:0000313" key="2">
    <source>
        <dbReference type="EMBL" id="OCL28049.1"/>
    </source>
</evidence>
<organism evidence="2 3">
    <name type="scientific">Orenia metallireducens</name>
    <dbReference type="NCBI Taxonomy" id="1413210"/>
    <lineage>
        <taxon>Bacteria</taxon>
        <taxon>Bacillati</taxon>
        <taxon>Bacillota</taxon>
        <taxon>Clostridia</taxon>
        <taxon>Halanaerobiales</taxon>
        <taxon>Halobacteroidaceae</taxon>
        <taxon>Orenia</taxon>
    </lineage>
</organism>
<dbReference type="RefSeq" id="WP_068715108.1">
    <property type="nucleotide sequence ID" value="NZ_LWDV01000006.1"/>
</dbReference>
<accession>A0A1C0ACE6</accession>
<dbReference type="Proteomes" id="UP000093514">
    <property type="component" value="Unassembled WGS sequence"/>
</dbReference>
<dbReference type="AlphaFoldDB" id="A0A1C0ACE6"/>
<keyword evidence="3" id="KW-1185">Reference proteome</keyword>
<keyword evidence="1" id="KW-0732">Signal</keyword>
<proteinExistence type="predicted"/>
<evidence type="ECO:0000313" key="3">
    <source>
        <dbReference type="Proteomes" id="UP000093514"/>
    </source>
</evidence>